<keyword evidence="1" id="KW-0732">Signal</keyword>
<proteinExistence type="predicted"/>
<dbReference type="Proteomes" id="UP000476696">
    <property type="component" value="Unassembled WGS sequence"/>
</dbReference>
<evidence type="ECO:0000313" key="4">
    <source>
        <dbReference type="Proteomes" id="UP000476696"/>
    </source>
</evidence>
<reference evidence="3 4" key="1">
    <citation type="submission" date="2020-01" db="EMBL/GenBank/DDBJ databases">
        <authorList>
            <person name="Lee S.D."/>
        </authorList>
    </citation>
    <scope>NUCLEOTIDE SEQUENCE [LARGE SCALE GENOMIC DNA]</scope>
    <source>
        <strain evidence="3 4">Lac-M11</strain>
    </source>
</reference>
<dbReference type="PROSITE" id="PS51257">
    <property type="entry name" value="PROKAR_LIPOPROTEIN"/>
    <property type="match status" value="1"/>
</dbReference>
<dbReference type="InterPro" id="IPR024289">
    <property type="entry name" value="DUF3828"/>
</dbReference>
<dbReference type="Gene3D" id="3.10.450.50">
    <property type="match status" value="1"/>
</dbReference>
<evidence type="ECO:0000256" key="1">
    <source>
        <dbReference type="SAM" id="SignalP"/>
    </source>
</evidence>
<feature type="chain" id="PRO_5026776026" evidence="1">
    <location>
        <begin position="20"/>
        <end position="161"/>
    </location>
</feature>
<comment type="caution">
    <text evidence="3">The sequence shown here is derived from an EMBL/GenBank/DDBJ whole genome shotgun (WGS) entry which is preliminary data.</text>
</comment>
<dbReference type="AlphaFoldDB" id="A0A6M2B084"/>
<sequence>MRILILLALSLLTACSSHSDDNQLAIKQVTNFYGFYLAAFLKDPPPTYESPEMRRYVAADTLSRLAAVDKIPEQEIVSADYFTYTQDYDAAWIPAFKTGTVRSVTGGKVLDIWLGIDHGKSLHLETYLKRENMTWKIYRVRNISDNYEAPIFSAGRLRRGW</sequence>
<dbReference type="Pfam" id="PF12883">
    <property type="entry name" value="DUF3828"/>
    <property type="match status" value="1"/>
</dbReference>
<evidence type="ECO:0000313" key="3">
    <source>
        <dbReference type="EMBL" id="NGX86548.1"/>
    </source>
</evidence>
<reference evidence="3 4" key="2">
    <citation type="submission" date="2020-03" db="EMBL/GenBank/DDBJ databases">
        <title>Rahnella aceri sp. nov., isoated from traditional Jeju Makgeolli.</title>
        <authorList>
            <person name="Kim I.S."/>
            <person name="Jeon D."/>
        </authorList>
    </citation>
    <scope>NUCLEOTIDE SEQUENCE [LARGE SCALE GENOMIC DNA]</scope>
    <source>
        <strain evidence="3 4">Lac-M11</strain>
    </source>
</reference>
<dbReference type="RefSeq" id="WP_152326881.1">
    <property type="nucleotide sequence ID" value="NZ_JAADJS010000001.1"/>
</dbReference>
<feature type="domain" description="DUF3828" evidence="2">
    <location>
        <begin position="28"/>
        <end position="142"/>
    </location>
</feature>
<evidence type="ECO:0000259" key="2">
    <source>
        <dbReference type="Pfam" id="PF12883"/>
    </source>
</evidence>
<feature type="signal peptide" evidence="1">
    <location>
        <begin position="1"/>
        <end position="19"/>
    </location>
</feature>
<keyword evidence="4" id="KW-1185">Reference proteome</keyword>
<gene>
    <name evidence="3" type="ORF">GW579_05520</name>
</gene>
<organism evidence="3 4">
    <name type="scientific">Rahnella contaminans</name>
    <dbReference type="NCBI Taxonomy" id="2703882"/>
    <lineage>
        <taxon>Bacteria</taxon>
        <taxon>Pseudomonadati</taxon>
        <taxon>Pseudomonadota</taxon>
        <taxon>Gammaproteobacteria</taxon>
        <taxon>Enterobacterales</taxon>
        <taxon>Yersiniaceae</taxon>
        <taxon>Rahnella</taxon>
    </lineage>
</organism>
<dbReference type="EMBL" id="JAADJS010000001">
    <property type="protein sequence ID" value="NGX86548.1"/>
    <property type="molecule type" value="Genomic_DNA"/>
</dbReference>
<accession>A0A6M2B084</accession>
<protein>
    <submittedName>
        <fullName evidence="3">YbjP/YqhG family protein</fullName>
    </submittedName>
</protein>
<name>A0A6M2B084_9GAMM</name>